<dbReference type="GO" id="GO:0007127">
    <property type="term" value="P:meiosis I"/>
    <property type="evidence" value="ECO:0007669"/>
    <property type="project" value="InterPro"/>
</dbReference>
<dbReference type="GO" id="GO:0007283">
    <property type="term" value="P:spermatogenesis"/>
    <property type="evidence" value="ECO:0007669"/>
    <property type="project" value="InterPro"/>
</dbReference>
<protein>
    <submittedName>
        <fullName evidence="1">Meiosis 1 associated protein</fullName>
    </submittedName>
</protein>
<dbReference type="OMA" id="ERMGCCS"/>
<keyword evidence="2" id="KW-1185">Reference proteome</keyword>
<reference evidence="1" key="2">
    <citation type="submission" date="2025-09" db="UniProtKB">
        <authorList>
            <consortium name="Ensembl"/>
        </authorList>
    </citation>
    <scope>IDENTIFICATION</scope>
</reference>
<dbReference type="GeneTree" id="ENSGT00390000005656"/>
<dbReference type="GO" id="GO:0051308">
    <property type="term" value="P:male meiosis chromosome separation"/>
    <property type="evidence" value="ECO:0007669"/>
    <property type="project" value="TreeGrafter"/>
</dbReference>
<proteinExistence type="predicted"/>
<dbReference type="PANTHER" id="PTHR28642">
    <property type="entry name" value="MEIOSIS 1 ARREST PROTEIN"/>
    <property type="match status" value="1"/>
</dbReference>
<dbReference type="STRING" id="109280.ENSHCOP00000017587"/>
<dbReference type="Ensembl" id="ENSHCOT00000013404.1">
    <property type="protein sequence ID" value="ENSHCOP00000017587.1"/>
    <property type="gene ID" value="ENSHCOG00000001511.1"/>
</dbReference>
<evidence type="ECO:0000313" key="1">
    <source>
        <dbReference type="Ensembl" id="ENSHCOP00000017587.1"/>
    </source>
</evidence>
<organism evidence="1 2">
    <name type="scientific">Hippocampus comes</name>
    <name type="common">Tiger tail seahorse</name>
    <dbReference type="NCBI Taxonomy" id="109280"/>
    <lineage>
        <taxon>Eukaryota</taxon>
        <taxon>Metazoa</taxon>
        <taxon>Chordata</taxon>
        <taxon>Craniata</taxon>
        <taxon>Vertebrata</taxon>
        <taxon>Euteleostomi</taxon>
        <taxon>Actinopterygii</taxon>
        <taxon>Neopterygii</taxon>
        <taxon>Teleostei</taxon>
        <taxon>Neoteleostei</taxon>
        <taxon>Acanthomorphata</taxon>
        <taxon>Syngnathiaria</taxon>
        <taxon>Syngnathiformes</taxon>
        <taxon>Syngnathoidei</taxon>
        <taxon>Syngnathidae</taxon>
        <taxon>Hippocampus</taxon>
    </lineage>
</organism>
<dbReference type="AlphaFoldDB" id="A0A3Q2YVD6"/>
<dbReference type="Proteomes" id="UP000264820">
    <property type="component" value="Unplaced"/>
</dbReference>
<accession>A0A3Q2YVD6</accession>
<dbReference type="InterPro" id="IPR033587">
    <property type="entry name" value="M1AP"/>
</dbReference>
<evidence type="ECO:0000313" key="2">
    <source>
        <dbReference type="Proteomes" id="UP000264820"/>
    </source>
</evidence>
<name>A0A3Q2YVD6_HIPCM</name>
<sequence length="410" mass="45694">MIPLSKIRSCCSSISSGFSNTTFLRQPARVLIIEAMPPWWSKTRSVLCDALDNFLTLVCSLKGPCRLPFLSVFAISSQQECLLPFVRVRGNLPRLLSCVEALRAIPSEGVTTELASVGEMLRQTVLDGQRQFNQYRKFSGVDIQTNISVEVTVVTSRPGKGMVCLLKNVLKDDDLDPINGFLVVQLSSQQSDFSLTDNLVLVDLHLVDSSVFALEGVFKNWLQEYGVDSEHIHLVLPSPRGSPGPVCIKCDMRERVISPGSLPLNPSEKPESLCDVMSVSQVPRRMRAIKALYKAGVCQSVLYGLPLVVIPTACWRLNWDEIETNQHRFQALNRTLQADLCSFYFLYPSPSLAMLLKPVVCRELFMPGAYSEPMREPPPEAMQVIMVKSTLSSLQLHVTKTNSQKRNEAC</sequence>
<reference evidence="1" key="1">
    <citation type="submission" date="2025-08" db="UniProtKB">
        <authorList>
            <consortium name="Ensembl"/>
        </authorList>
    </citation>
    <scope>IDENTIFICATION</scope>
</reference>
<dbReference type="PANTHER" id="PTHR28642:SF1">
    <property type="entry name" value="MEIOSIS 1 ARREST PROTEIN"/>
    <property type="match status" value="1"/>
</dbReference>